<feature type="compositionally biased region" description="Basic and acidic residues" evidence="1">
    <location>
        <begin position="350"/>
        <end position="362"/>
    </location>
</feature>
<feature type="compositionally biased region" description="Basic and acidic residues" evidence="1">
    <location>
        <begin position="402"/>
        <end position="414"/>
    </location>
</feature>
<gene>
    <name evidence="2" type="ORF">Pfra01_001009900</name>
</gene>
<reference evidence="2" key="1">
    <citation type="submission" date="2023-04" db="EMBL/GenBank/DDBJ databases">
        <title>Phytophthora fragariaefolia NBRC 109709.</title>
        <authorList>
            <person name="Ichikawa N."/>
            <person name="Sato H."/>
            <person name="Tonouchi N."/>
        </authorList>
    </citation>
    <scope>NUCLEOTIDE SEQUENCE</scope>
    <source>
        <strain evidence="2">NBRC 109709</strain>
    </source>
</reference>
<protein>
    <submittedName>
        <fullName evidence="2">Unnamed protein product</fullName>
    </submittedName>
</protein>
<evidence type="ECO:0000313" key="2">
    <source>
        <dbReference type="EMBL" id="GMF36741.1"/>
    </source>
</evidence>
<feature type="compositionally biased region" description="Basic residues" evidence="1">
    <location>
        <begin position="379"/>
        <end position="401"/>
    </location>
</feature>
<organism evidence="2 3">
    <name type="scientific">Phytophthora fragariaefolia</name>
    <dbReference type="NCBI Taxonomy" id="1490495"/>
    <lineage>
        <taxon>Eukaryota</taxon>
        <taxon>Sar</taxon>
        <taxon>Stramenopiles</taxon>
        <taxon>Oomycota</taxon>
        <taxon>Peronosporomycetes</taxon>
        <taxon>Peronosporales</taxon>
        <taxon>Peronosporaceae</taxon>
        <taxon>Phytophthora</taxon>
    </lineage>
</organism>
<evidence type="ECO:0000313" key="3">
    <source>
        <dbReference type="Proteomes" id="UP001165121"/>
    </source>
</evidence>
<feature type="region of interest" description="Disordered" evidence="1">
    <location>
        <begin position="251"/>
        <end position="276"/>
    </location>
</feature>
<evidence type="ECO:0000256" key="1">
    <source>
        <dbReference type="SAM" id="MobiDB-lite"/>
    </source>
</evidence>
<keyword evidence="3" id="KW-1185">Reference proteome</keyword>
<proteinExistence type="predicted"/>
<feature type="region of interest" description="Disordered" evidence="1">
    <location>
        <begin position="169"/>
        <end position="237"/>
    </location>
</feature>
<feature type="region of interest" description="Disordered" evidence="1">
    <location>
        <begin position="337"/>
        <end position="414"/>
    </location>
</feature>
<comment type="caution">
    <text evidence="2">The sequence shown here is derived from an EMBL/GenBank/DDBJ whole genome shotgun (WGS) entry which is preliminary data.</text>
</comment>
<dbReference type="Proteomes" id="UP001165121">
    <property type="component" value="Unassembled WGS sequence"/>
</dbReference>
<dbReference type="AlphaFoldDB" id="A0A9W6XE66"/>
<dbReference type="OrthoDB" id="128250at2759"/>
<sequence>MQPRRNSVKDLELPTFPPSPKVYVSTWIDRVDLALKGAEESGRGKWTDFALYYMLGNKLMENAARWWVNMNRQLPKRKRTWTLPHTDDEYDGTDHGDSRYRRTRPTYSHDGQCGFRKNMEHAALFTNPQGVYNVVTGTWDPPPGHVWNGKYWYEPKKAEQKRTALTLPASDRTTSKKTAKVGSKREIIESSSDELDAKPRKKKLKAAVEQTSGTKRRVETMASEEIQSSNESRPNRGMCFQCDQHDHWSTDDEVETGEGGGVARTGEGAESQEPAMKMDASTGTAGECLEAASLVLPDGIGTAVECTQTAAALKLNEGMSTSETNVSEDMETFDANAKPEADEDGLNEVVDEKTNEESRIDIDSTVAEDDDVQCERVARRQARRSAKRERAKAWLARKKRRERDETAEQQRVSE</sequence>
<accession>A0A9W6XE66</accession>
<name>A0A9W6XE66_9STRA</name>
<dbReference type="EMBL" id="BSXT01000959">
    <property type="protein sequence ID" value="GMF36741.1"/>
    <property type="molecule type" value="Genomic_DNA"/>
</dbReference>